<dbReference type="Pfam" id="PF00293">
    <property type="entry name" value="NUDIX"/>
    <property type="match status" value="1"/>
</dbReference>
<dbReference type="AlphaFoldDB" id="A0A0G1R1Z9"/>
<evidence type="ECO:0000259" key="1">
    <source>
        <dbReference type="Pfam" id="PF00293"/>
    </source>
</evidence>
<dbReference type="SUPFAM" id="SSF55811">
    <property type="entry name" value="Nudix"/>
    <property type="match status" value="1"/>
</dbReference>
<organism evidence="2 3">
    <name type="scientific">Candidatus Jorgensenbacteria bacterium GW2011_GWA2_45_9</name>
    <dbReference type="NCBI Taxonomy" id="1618663"/>
    <lineage>
        <taxon>Bacteria</taxon>
        <taxon>Candidatus Joergenseniibacteriota</taxon>
    </lineage>
</organism>
<proteinExistence type="predicted"/>
<protein>
    <recommendedName>
        <fullName evidence="1">Nudix hydrolase domain-containing protein</fullName>
    </recommendedName>
</protein>
<reference evidence="2 3" key="1">
    <citation type="journal article" date="2015" name="Nature">
        <title>rRNA introns, odd ribosomes, and small enigmatic genomes across a large radiation of phyla.</title>
        <authorList>
            <person name="Brown C.T."/>
            <person name="Hug L.A."/>
            <person name="Thomas B.C."/>
            <person name="Sharon I."/>
            <person name="Castelle C.J."/>
            <person name="Singh A."/>
            <person name="Wilkins M.J."/>
            <person name="Williams K.H."/>
            <person name="Banfield J.F."/>
        </authorList>
    </citation>
    <scope>NUCLEOTIDE SEQUENCE [LARGE SCALE GENOMIC DNA]</scope>
</reference>
<gene>
    <name evidence="2" type="ORF">UX22_C0014G0002</name>
</gene>
<sequence>MEEKKKVGVGVGVIILKEGKLLLGKRCEDPEKAYSLLNGTGTWTMPGGKLDFGETFENGAKEKC</sequence>
<feature type="domain" description="Nudix hydrolase" evidence="1">
    <location>
        <begin position="8"/>
        <end position="60"/>
    </location>
</feature>
<dbReference type="Gene3D" id="3.90.79.10">
    <property type="entry name" value="Nucleoside Triphosphate Pyrophosphohydrolase"/>
    <property type="match status" value="1"/>
</dbReference>
<dbReference type="InterPro" id="IPR000086">
    <property type="entry name" value="NUDIX_hydrolase_dom"/>
</dbReference>
<name>A0A0G1R1Z9_9BACT</name>
<evidence type="ECO:0000313" key="2">
    <source>
        <dbReference type="EMBL" id="KKU14935.1"/>
    </source>
</evidence>
<comment type="caution">
    <text evidence="2">The sequence shown here is derived from an EMBL/GenBank/DDBJ whole genome shotgun (WGS) entry which is preliminary data.</text>
</comment>
<dbReference type="EMBL" id="LCLJ01000014">
    <property type="protein sequence ID" value="KKU14935.1"/>
    <property type="molecule type" value="Genomic_DNA"/>
</dbReference>
<dbReference type="Proteomes" id="UP000034727">
    <property type="component" value="Unassembled WGS sequence"/>
</dbReference>
<evidence type="ECO:0000313" key="3">
    <source>
        <dbReference type="Proteomes" id="UP000034727"/>
    </source>
</evidence>
<accession>A0A0G1R1Z9</accession>
<dbReference type="InterPro" id="IPR015797">
    <property type="entry name" value="NUDIX_hydrolase-like_dom_sf"/>
</dbReference>